<dbReference type="Gene3D" id="3.30.70.1290">
    <property type="entry name" value="Transposase IS200-like"/>
    <property type="match status" value="1"/>
</dbReference>
<dbReference type="InterPro" id="IPR002686">
    <property type="entry name" value="Transposase_17"/>
</dbReference>
<evidence type="ECO:0000313" key="3">
    <source>
        <dbReference type="Proteomes" id="UP000233535"/>
    </source>
</evidence>
<proteinExistence type="predicted"/>
<dbReference type="InterPro" id="IPR052715">
    <property type="entry name" value="RAYT_transposase"/>
</dbReference>
<dbReference type="EMBL" id="MVDD01000031">
    <property type="protein sequence ID" value="PKQ60263.1"/>
    <property type="molecule type" value="Genomic_DNA"/>
</dbReference>
<dbReference type="PANTHER" id="PTHR36966:SF1">
    <property type="entry name" value="REP-ASSOCIATED TYROSINE TRANSPOSASE"/>
    <property type="match status" value="1"/>
</dbReference>
<sequence length="186" mass="21913">MKKKEENLTKQRSMHPNRKIIRKRNYDYTSTGWYFVTICTKNREYFFGEIRNKEMQLSAIGKQAQLFWLEIPQHFPNVELGEYVIMPDHIHGIIGIVNSKGVACKIPTSNVPTDISNKNEYMASISPKSGSLSAIIRSYKSALTRWCGLNDSKSFSWLSRFHERIIRNQEEYNRIEEYIRSNPEKW</sequence>
<dbReference type="SMART" id="SM01321">
    <property type="entry name" value="Y1_Tnp"/>
    <property type="match status" value="1"/>
</dbReference>
<name>A0A2N3HQE4_9BACT</name>
<accession>A0A2N3HQE4</accession>
<reference evidence="2 3" key="1">
    <citation type="journal article" date="2017" name="Front. Microbiol.">
        <title>Labilibaculum manganireducens gen. nov., sp. nov. and Labilibaculum filiforme sp. nov., Novel Bacteroidetes Isolated from Subsurface Sediments of the Baltic Sea.</title>
        <authorList>
            <person name="Vandieken V."/>
            <person name="Marshall I.P."/>
            <person name="Niemann H."/>
            <person name="Engelen B."/>
            <person name="Cypionka H."/>
        </authorList>
    </citation>
    <scope>NUCLEOTIDE SEQUENCE [LARGE SCALE GENOMIC DNA]</scope>
    <source>
        <strain evidence="2 3">59.16B</strain>
    </source>
</reference>
<organism evidence="2 3">
    <name type="scientific">Labilibaculum filiforme</name>
    <dbReference type="NCBI Taxonomy" id="1940526"/>
    <lineage>
        <taxon>Bacteria</taxon>
        <taxon>Pseudomonadati</taxon>
        <taxon>Bacteroidota</taxon>
        <taxon>Bacteroidia</taxon>
        <taxon>Marinilabiliales</taxon>
        <taxon>Marinifilaceae</taxon>
        <taxon>Labilibaculum</taxon>
    </lineage>
</organism>
<dbReference type="GO" id="GO:0006313">
    <property type="term" value="P:DNA transposition"/>
    <property type="evidence" value="ECO:0007669"/>
    <property type="project" value="InterPro"/>
</dbReference>
<dbReference type="SUPFAM" id="SSF143422">
    <property type="entry name" value="Transposase IS200-like"/>
    <property type="match status" value="1"/>
</dbReference>
<evidence type="ECO:0000313" key="2">
    <source>
        <dbReference type="EMBL" id="PKQ60263.1"/>
    </source>
</evidence>
<dbReference type="Proteomes" id="UP000233535">
    <property type="component" value="Unassembled WGS sequence"/>
</dbReference>
<dbReference type="AlphaFoldDB" id="A0A2N3HQE4"/>
<dbReference type="PANTHER" id="PTHR36966">
    <property type="entry name" value="REP-ASSOCIATED TYROSINE TRANSPOSASE"/>
    <property type="match status" value="1"/>
</dbReference>
<gene>
    <name evidence="2" type="ORF">BZG02_20155</name>
</gene>
<protein>
    <recommendedName>
        <fullName evidence="1">Transposase IS200-like domain-containing protein</fullName>
    </recommendedName>
</protein>
<evidence type="ECO:0000259" key="1">
    <source>
        <dbReference type="SMART" id="SM01321"/>
    </source>
</evidence>
<dbReference type="GO" id="GO:0043565">
    <property type="term" value="F:sequence-specific DNA binding"/>
    <property type="evidence" value="ECO:0007669"/>
    <property type="project" value="TreeGrafter"/>
</dbReference>
<feature type="domain" description="Transposase IS200-like" evidence="1">
    <location>
        <begin position="29"/>
        <end position="182"/>
    </location>
</feature>
<keyword evidence="3" id="KW-1185">Reference proteome</keyword>
<comment type="caution">
    <text evidence="2">The sequence shown here is derived from an EMBL/GenBank/DDBJ whole genome shotgun (WGS) entry which is preliminary data.</text>
</comment>
<dbReference type="InterPro" id="IPR036515">
    <property type="entry name" value="Transposase_17_sf"/>
</dbReference>
<dbReference type="GO" id="GO:0004803">
    <property type="term" value="F:transposase activity"/>
    <property type="evidence" value="ECO:0007669"/>
    <property type="project" value="InterPro"/>
</dbReference>